<protein>
    <recommendedName>
        <fullName evidence="11">RNA polymerase sigma-70 domain-containing protein</fullName>
    </recommendedName>
</protein>
<dbReference type="NCBIfam" id="TIGR02937">
    <property type="entry name" value="sigma70-ECF"/>
    <property type="match status" value="1"/>
</dbReference>
<dbReference type="AlphaFoldDB" id="A0A532V6E0"/>
<keyword evidence="2" id="KW-0731">Sigma factor</keyword>
<evidence type="ECO:0000256" key="1">
    <source>
        <dbReference type="ARBA" id="ARBA00023015"/>
    </source>
</evidence>
<evidence type="ECO:0008006" key="11">
    <source>
        <dbReference type="Google" id="ProtNLM"/>
    </source>
</evidence>
<dbReference type="SUPFAM" id="SSF88946">
    <property type="entry name" value="Sigma2 domain of RNA polymerase sigma factors"/>
    <property type="match status" value="1"/>
</dbReference>
<dbReference type="Gene3D" id="2.30.42.10">
    <property type="match status" value="1"/>
</dbReference>
<evidence type="ECO:0000259" key="8">
    <source>
        <dbReference type="Pfam" id="PF04545"/>
    </source>
</evidence>
<dbReference type="Gene3D" id="1.10.10.10">
    <property type="entry name" value="Winged helix-like DNA-binding domain superfamily/Winged helix DNA-binding domain"/>
    <property type="match status" value="1"/>
</dbReference>
<dbReference type="Pfam" id="PF04539">
    <property type="entry name" value="Sigma70_r3"/>
    <property type="match status" value="1"/>
</dbReference>
<evidence type="ECO:0000313" key="9">
    <source>
        <dbReference type="EMBL" id="TKJ42766.1"/>
    </source>
</evidence>
<proteinExistence type="predicted"/>
<dbReference type="Pfam" id="PF04542">
    <property type="entry name" value="Sigma70_r2"/>
    <property type="match status" value="1"/>
</dbReference>
<keyword evidence="3" id="KW-0238">DNA-binding</keyword>
<dbReference type="InterPro" id="IPR007624">
    <property type="entry name" value="RNA_pol_sigma70_r3"/>
</dbReference>
<evidence type="ECO:0000256" key="2">
    <source>
        <dbReference type="ARBA" id="ARBA00023082"/>
    </source>
</evidence>
<keyword evidence="1" id="KW-0805">Transcription regulation</keyword>
<organism evidence="9 10">
    <name type="scientific">candidate division TA06 bacterium B3_TA06</name>
    <dbReference type="NCBI Taxonomy" id="2012487"/>
    <lineage>
        <taxon>Bacteria</taxon>
        <taxon>Bacteria division TA06</taxon>
    </lineage>
</organism>
<dbReference type="InterPro" id="IPR000943">
    <property type="entry name" value="RNA_pol_sigma70"/>
</dbReference>
<dbReference type="SUPFAM" id="SSF50156">
    <property type="entry name" value="PDZ domain-like"/>
    <property type="match status" value="1"/>
</dbReference>
<dbReference type="InterPro" id="IPR036388">
    <property type="entry name" value="WH-like_DNA-bd_sf"/>
</dbReference>
<gene>
    <name evidence="9" type="ORF">CEE36_06695</name>
</gene>
<dbReference type="Proteomes" id="UP000317778">
    <property type="component" value="Unassembled WGS sequence"/>
</dbReference>
<name>A0A532V6E0_UNCT6</name>
<dbReference type="Pfam" id="PF04545">
    <property type="entry name" value="Sigma70_r4"/>
    <property type="match status" value="1"/>
</dbReference>
<dbReference type="InterPro" id="IPR013325">
    <property type="entry name" value="RNA_pol_sigma_r2"/>
</dbReference>
<keyword evidence="4" id="KW-0804">Transcription</keyword>
<sequence length="506" mass="57628">MLRWVSDRSLSRYFKEIMRYPLISRETEEGLARRARLGDVIIAVDGRGCNSPRTLLSLIKRSGPGSKLKITVRRGAQNLELVLEIPASFSHAEAKKDPDAPILGMRVRKVEGLSANRIKVLGIKRGLLITEVEPGSPAALADLLDYNREARDRLILHNLRWVVTIAKQYQNRGLALAELINEGNLGLIQAVSKFDERRKTRLTTYSNWWIRYYIVSALASRHLIKLPIRMRNLAKRIRDSYGVLSQRLGRSPSIEELARELKATPEDVSAAFDCGVAELSIDAMPFEDSKVTFEEVLRDTTSPSPAEVSAKDEMERHVRSSLAAVLSDRELYVVSRHFGVPMPQDRRVAIKKLTAISGRSEEEIQQIVCQASRKILSRLRLSLGTDGFKRYAKLTAADMRRLPQLLKKRMDYSEIKSAMFKIMRRVAKNIPSLISDHLEALDLRQQEIFCLCWNVSPQREVLNLRELGDLLGVSREAARQVKERAIRKLKKHLRPQAFDSFFRKAV</sequence>
<evidence type="ECO:0000256" key="4">
    <source>
        <dbReference type="ARBA" id="ARBA00023163"/>
    </source>
</evidence>
<dbReference type="PANTHER" id="PTHR30603:SF47">
    <property type="entry name" value="RNA POLYMERASE SIGMA FACTOR SIGD, CHLOROPLASTIC"/>
    <property type="match status" value="1"/>
</dbReference>
<accession>A0A532V6E0</accession>
<dbReference type="Pfam" id="PF00140">
    <property type="entry name" value="Sigma70_r1_2"/>
    <property type="match status" value="1"/>
</dbReference>
<feature type="domain" description="RNA polymerase sigma-70 region 4" evidence="8">
    <location>
        <begin position="438"/>
        <end position="491"/>
    </location>
</feature>
<dbReference type="InterPro" id="IPR050239">
    <property type="entry name" value="Sigma-70_RNA_pol_init_factors"/>
</dbReference>
<evidence type="ECO:0000259" key="7">
    <source>
        <dbReference type="Pfam" id="PF04542"/>
    </source>
</evidence>
<feature type="domain" description="RNA polymerase sigma-70 region 3" evidence="6">
    <location>
        <begin position="241"/>
        <end position="307"/>
    </location>
</feature>
<feature type="domain" description="RNA polymerase sigma-70 region 2" evidence="7">
    <location>
        <begin position="154"/>
        <end position="221"/>
    </location>
</feature>
<evidence type="ECO:0000313" key="10">
    <source>
        <dbReference type="Proteomes" id="UP000317778"/>
    </source>
</evidence>
<dbReference type="Gene3D" id="1.20.140.160">
    <property type="match status" value="1"/>
</dbReference>
<dbReference type="PANTHER" id="PTHR30603">
    <property type="entry name" value="RNA POLYMERASE SIGMA FACTOR RPO"/>
    <property type="match status" value="1"/>
</dbReference>
<dbReference type="GO" id="GO:0016987">
    <property type="term" value="F:sigma factor activity"/>
    <property type="evidence" value="ECO:0007669"/>
    <property type="project" value="UniProtKB-KW"/>
</dbReference>
<feature type="domain" description="RNA polymerase sigma-70 region 1.2" evidence="5">
    <location>
        <begin position="9"/>
        <end position="39"/>
    </location>
</feature>
<dbReference type="SUPFAM" id="SSF88659">
    <property type="entry name" value="Sigma3 and sigma4 domains of RNA polymerase sigma factors"/>
    <property type="match status" value="3"/>
</dbReference>
<evidence type="ECO:0000259" key="5">
    <source>
        <dbReference type="Pfam" id="PF00140"/>
    </source>
</evidence>
<dbReference type="InterPro" id="IPR014284">
    <property type="entry name" value="RNA_pol_sigma-70_dom"/>
</dbReference>
<evidence type="ECO:0000256" key="3">
    <source>
        <dbReference type="ARBA" id="ARBA00023125"/>
    </source>
</evidence>
<dbReference type="InterPro" id="IPR013324">
    <property type="entry name" value="RNA_pol_sigma_r3/r4-like"/>
</dbReference>
<dbReference type="GO" id="GO:0003677">
    <property type="term" value="F:DNA binding"/>
    <property type="evidence" value="ECO:0007669"/>
    <property type="project" value="UniProtKB-KW"/>
</dbReference>
<dbReference type="PRINTS" id="PR00046">
    <property type="entry name" value="SIGMA70FCT"/>
</dbReference>
<dbReference type="InterPro" id="IPR036034">
    <property type="entry name" value="PDZ_sf"/>
</dbReference>
<reference evidence="9 10" key="1">
    <citation type="submission" date="2017-06" db="EMBL/GenBank/DDBJ databases">
        <title>Novel microbial phyla capable of carbon fixation and sulfur reduction in deep-sea sediments.</title>
        <authorList>
            <person name="Huang J."/>
            <person name="Baker B."/>
            <person name="Wang Y."/>
        </authorList>
    </citation>
    <scope>NUCLEOTIDE SEQUENCE [LARGE SCALE GENOMIC DNA]</scope>
    <source>
        <strain evidence="9">B3_TA06</strain>
    </source>
</reference>
<dbReference type="GO" id="GO:0006352">
    <property type="term" value="P:DNA-templated transcription initiation"/>
    <property type="evidence" value="ECO:0007669"/>
    <property type="project" value="InterPro"/>
</dbReference>
<dbReference type="InterPro" id="IPR009042">
    <property type="entry name" value="RNA_pol_sigma70_r1_2"/>
</dbReference>
<dbReference type="InterPro" id="IPR007630">
    <property type="entry name" value="RNA_pol_sigma70_r4"/>
</dbReference>
<dbReference type="Gene3D" id="1.10.601.10">
    <property type="entry name" value="RNA Polymerase Primary Sigma Factor"/>
    <property type="match status" value="1"/>
</dbReference>
<evidence type="ECO:0000259" key="6">
    <source>
        <dbReference type="Pfam" id="PF04539"/>
    </source>
</evidence>
<comment type="caution">
    <text evidence="9">The sequence shown here is derived from an EMBL/GenBank/DDBJ whole genome shotgun (WGS) entry which is preliminary data.</text>
</comment>
<dbReference type="EMBL" id="NJBO01000009">
    <property type="protein sequence ID" value="TKJ42766.1"/>
    <property type="molecule type" value="Genomic_DNA"/>
</dbReference>
<dbReference type="InterPro" id="IPR007627">
    <property type="entry name" value="RNA_pol_sigma70_r2"/>
</dbReference>